<gene>
    <name evidence="5" type="ORF">PDUR_02965</name>
</gene>
<dbReference type="KEGG" id="pdu:PDUR_02965"/>
<evidence type="ECO:0000259" key="4">
    <source>
        <dbReference type="PROSITE" id="PS50937"/>
    </source>
</evidence>
<dbReference type="SMART" id="SM00422">
    <property type="entry name" value="HTH_MERR"/>
    <property type="match status" value="1"/>
</dbReference>
<dbReference type="PANTHER" id="PTHR30204:SF94">
    <property type="entry name" value="HEAVY METAL-DEPENDENT TRANSCRIPTIONAL REGULATOR HI_0293-RELATED"/>
    <property type="match status" value="1"/>
</dbReference>
<dbReference type="Pfam" id="PF13411">
    <property type="entry name" value="MerR_1"/>
    <property type="match status" value="1"/>
</dbReference>
<dbReference type="GO" id="GO:0003677">
    <property type="term" value="F:DNA binding"/>
    <property type="evidence" value="ECO:0007669"/>
    <property type="project" value="UniProtKB-KW"/>
</dbReference>
<dbReference type="InterPro" id="IPR047057">
    <property type="entry name" value="MerR_fam"/>
</dbReference>
<feature type="domain" description="HTH merR-type" evidence="4">
    <location>
        <begin position="1"/>
        <end position="71"/>
    </location>
</feature>
<dbReference type="CDD" id="cd00592">
    <property type="entry name" value="HTH_MerR-like"/>
    <property type="match status" value="1"/>
</dbReference>
<sequence length="119" mass="13972">MKINDVSKLTGLPISTLRFYERKHLIPDTFVKRDVNNYRIYSEEIVEFLEDVKALLSVGFSVEELSLLVNQQLNLSYEVKKKIVEQKIKEIEDIQKRLKKSKKFLHAILEGKANFQTKC</sequence>
<dbReference type="SUPFAM" id="SSF46955">
    <property type="entry name" value="Putative DNA-binding domain"/>
    <property type="match status" value="1"/>
</dbReference>
<dbReference type="eggNOG" id="COG0789">
    <property type="taxonomic scope" value="Bacteria"/>
</dbReference>
<evidence type="ECO:0000256" key="2">
    <source>
        <dbReference type="ARBA" id="ARBA00023125"/>
    </source>
</evidence>
<dbReference type="STRING" id="44251.PDUR_02965"/>
<keyword evidence="3" id="KW-0804">Transcription</keyword>
<evidence type="ECO:0000313" key="6">
    <source>
        <dbReference type="Proteomes" id="UP000029409"/>
    </source>
</evidence>
<dbReference type="GO" id="GO:0003700">
    <property type="term" value="F:DNA-binding transcription factor activity"/>
    <property type="evidence" value="ECO:0007669"/>
    <property type="project" value="InterPro"/>
</dbReference>
<evidence type="ECO:0000256" key="1">
    <source>
        <dbReference type="ARBA" id="ARBA00023015"/>
    </source>
</evidence>
<dbReference type="EMBL" id="CP009288">
    <property type="protein sequence ID" value="AIQ11080.1"/>
    <property type="molecule type" value="Genomic_DNA"/>
</dbReference>
<keyword evidence="6" id="KW-1185">Reference proteome</keyword>
<name>A0A089HK67_PAEDU</name>
<keyword evidence="2" id="KW-0238">DNA-binding</keyword>
<evidence type="ECO:0000256" key="3">
    <source>
        <dbReference type="ARBA" id="ARBA00023163"/>
    </source>
</evidence>
<protein>
    <submittedName>
        <fullName evidence="5">MerR family transcriptional regulator</fullName>
    </submittedName>
</protein>
<dbReference type="PANTHER" id="PTHR30204">
    <property type="entry name" value="REDOX-CYCLING DRUG-SENSING TRANSCRIPTIONAL ACTIVATOR SOXR"/>
    <property type="match status" value="1"/>
</dbReference>
<dbReference type="InterPro" id="IPR009061">
    <property type="entry name" value="DNA-bd_dom_put_sf"/>
</dbReference>
<organism evidence="5 6">
    <name type="scientific">Paenibacillus durus</name>
    <name type="common">Paenibacillus azotofixans</name>
    <dbReference type="NCBI Taxonomy" id="44251"/>
    <lineage>
        <taxon>Bacteria</taxon>
        <taxon>Bacillati</taxon>
        <taxon>Bacillota</taxon>
        <taxon>Bacilli</taxon>
        <taxon>Bacillales</taxon>
        <taxon>Paenibacillaceae</taxon>
        <taxon>Paenibacillus</taxon>
    </lineage>
</organism>
<dbReference type="OrthoDB" id="9791488at2"/>
<dbReference type="AlphaFoldDB" id="A0A089HK67"/>
<evidence type="ECO:0000313" key="5">
    <source>
        <dbReference type="EMBL" id="AIQ11080.1"/>
    </source>
</evidence>
<dbReference type="Proteomes" id="UP000029409">
    <property type="component" value="Chromosome"/>
</dbReference>
<accession>A0A089HK67</accession>
<dbReference type="PROSITE" id="PS50937">
    <property type="entry name" value="HTH_MERR_2"/>
    <property type="match status" value="1"/>
</dbReference>
<dbReference type="InterPro" id="IPR000551">
    <property type="entry name" value="MerR-type_HTH_dom"/>
</dbReference>
<dbReference type="Gene3D" id="1.10.1660.10">
    <property type="match status" value="1"/>
</dbReference>
<proteinExistence type="predicted"/>
<reference evidence="5 6" key="1">
    <citation type="submission" date="2014-08" db="EMBL/GenBank/DDBJ databases">
        <title>Comparative genomics of the Paenibacillus odorifer group.</title>
        <authorList>
            <person name="den Bakker H.C."/>
            <person name="Tsai Y.-C."/>
            <person name="Martin N."/>
            <person name="Korlach J."/>
            <person name="Wiedmann M."/>
        </authorList>
    </citation>
    <scope>NUCLEOTIDE SEQUENCE [LARGE SCALE GENOMIC DNA]</scope>
    <source>
        <strain evidence="5 6">DSM 1735</strain>
    </source>
</reference>
<keyword evidence="1" id="KW-0805">Transcription regulation</keyword>